<dbReference type="InterPro" id="IPR028051">
    <property type="entry name" value="CheX-like_dom"/>
</dbReference>
<proteinExistence type="predicted"/>
<organism evidence="3">
    <name type="scientific">freshwater metagenome</name>
    <dbReference type="NCBI Taxonomy" id="449393"/>
    <lineage>
        <taxon>unclassified sequences</taxon>
        <taxon>metagenomes</taxon>
        <taxon>ecological metagenomes</taxon>
    </lineage>
</organism>
<evidence type="ECO:0000259" key="2">
    <source>
        <dbReference type="Pfam" id="PF13690"/>
    </source>
</evidence>
<evidence type="ECO:0000256" key="1">
    <source>
        <dbReference type="ARBA" id="ARBA00022500"/>
    </source>
</evidence>
<feature type="domain" description="Chemotaxis phosphatase CheX-like" evidence="2">
    <location>
        <begin position="45"/>
        <end position="126"/>
    </location>
</feature>
<dbReference type="EMBL" id="CAEZSR010000369">
    <property type="protein sequence ID" value="CAB4603657.1"/>
    <property type="molecule type" value="Genomic_DNA"/>
</dbReference>
<dbReference type="Gene3D" id="3.40.1550.10">
    <property type="entry name" value="CheC-like"/>
    <property type="match status" value="1"/>
</dbReference>
<protein>
    <submittedName>
        <fullName evidence="3">Unannotated protein</fullName>
    </submittedName>
</protein>
<dbReference type="InterPro" id="IPR028976">
    <property type="entry name" value="CheC-like_sf"/>
</dbReference>
<dbReference type="AlphaFoldDB" id="A0A6J6GQV8"/>
<dbReference type="Pfam" id="PF13690">
    <property type="entry name" value="CheX"/>
    <property type="match status" value="1"/>
</dbReference>
<dbReference type="SUPFAM" id="SSF103039">
    <property type="entry name" value="CheC-like"/>
    <property type="match status" value="1"/>
</dbReference>
<keyword evidence="1" id="KW-0145">Chemotaxis</keyword>
<dbReference type="GO" id="GO:0006935">
    <property type="term" value="P:chemotaxis"/>
    <property type="evidence" value="ECO:0007669"/>
    <property type="project" value="UniProtKB-KW"/>
</dbReference>
<reference evidence="3" key="1">
    <citation type="submission" date="2020-05" db="EMBL/GenBank/DDBJ databases">
        <authorList>
            <person name="Chiriac C."/>
            <person name="Salcher M."/>
            <person name="Ghai R."/>
            <person name="Kavagutti S V."/>
        </authorList>
    </citation>
    <scope>NUCLEOTIDE SEQUENCE</scope>
</reference>
<name>A0A6J6GQV8_9ZZZZ</name>
<accession>A0A6J6GQV8</accession>
<sequence length="153" mass="16098">MQTGELTYGAAPEMVAELVSLAWSTFVGSEIGRVDDEVATTDVMCSSISIHGPWSATLLLYCQQQVATASTASVLGMDPAEVEQGDVRDIMGELANIIGGNLKGAVSDDNAAWKLSLPVVSDGMQTVPGSKLTTQLAFIGPWGLIGCQIREHE</sequence>
<gene>
    <name evidence="3" type="ORF">UFOPK1493_04504</name>
</gene>
<evidence type="ECO:0000313" key="3">
    <source>
        <dbReference type="EMBL" id="CAB4603657.1"/>
    </source>
</evidence>